<sequence>MRKAGSSVLLSFDIEIERTCRRNRKEKRTASTQQTSTMDPNIVNNDGVNDQRALRDYAIPTVNGASTSIRRPAIQANNFEIKPAIIQMIQTSVQFNGLSHEDPNAHIANFLEICDTFRHNGVSDDAVKLRLFPFSLRDKAKSWLSSLPPGTITTWDDLAQKFLAKFFPPAKTAKLRNDIATFTQFDGESLYEAWERYKEMMRRCPHHGLPKWLQVQTFYNGLGASTRTLVDAAAGGALMGKLIDEAYDLLEEMAANAFQWPLERLTPKKASGVHEVDNLSALTAQLATLNKQLGVMTAQSIHIPQVVCELCSGNHPSTDCQVGNPFAPSSSEQVSYVGNYNQQNNNPYSNTYNQGWRNHPNFSWRGNQNAARPPPGFQPQEKKVNLEEALTQLTVNTSKFMTKTETTLQNQAASIRNLEMQVGQLASMMTERQQGSLPSNTETNPKEQVKAITLRSGKQLEEPQGKMRAQKEGQSEVSASNQAKTEEEVGEKEMECTVDTSKEETPSLAAHETMTPQKKLLSPPPYVPPIPFPQRLRKNKLDKQFSKFLDVFKKLHINIPFADALEQMPSYVKFMKEILSNKRKLEENETVMLTEECSAILQNKLPPKLKDPESFTIPCTIGECYFEKALCDLGASINLMPFSVFRKLGLGEAKSTTVSLQLADRYGEDREIPLILGRPFLATGRTLINVQQGKLILRVQDEQVEFNVFKAIKYPSMADSCLRMDIIDRLVQETFKEEHPQEPLEACIVHAQSTDAEDERVVECVRYLKATLPFIHRKPKFEELIRTHDPSLPTKQKVPMIELKPLPAHLRYAYLGPDSTFPVIISASLSDLEEEKLIRVLRNYKASIGWTIADIKGISPSICMHKILMEENFKPVVQYQRRLNPNMKEVVKVEVLKLLDTGMIYPISDSPWVSPVQVVPKKGGITVVQNDNNDLIPTRTVTGWRVCIDYRKLNEATRKDHFPLPFIDQMLERLAGHSHYCFLDGYSGYNQVPIAPEDQEKTTFICPYGTFAFRRMPFGLCNAPATFQRCMMAIFCDMVEKFIEVFMDDFSVFGSSFDNYLENLALVLQRCEETNLVLNWEKCHFMVQEGVVLGHHISAKGIEVNRAKIEIIEKLPPPTLVRGIRSFLGHAGFYRRFIKDFSKISKPLCTLLSKDIPFNFSIECLQAFNTLKEKLISAPVIVSPDWEISFELMCDASDYALGAVLGQRRNKNLHVIYYASKTLTDAQLNYATTEKELLAVVFAFDKFRSYLIGSKVIVYTDHSAIKYLLAKKDAKPRLIRWVLLLKEFDWEIKDKKGSENLVADHLSRLEHEDSEENSLSAIKEVFPDEQLFSLKTWKAPWYADFVNYLACNILPDDLSFQQKKKFFSEVKHYYWEDPFLYKQCSDQLIRRCIPEEEMVNILKHCHSSEYGGHFGGTKTAAKVLQSGFFWPTLFKDAHTYVTTCDQCQRSGNISQRNEMLLNSILEVELFDVWGIDFIGPFPSSFANQYILVAVDYVSKWVEAIACRTNDARVVTNFLRKHIFNRFGTPRAIISDGGYEQAYQARLRLQQRQLIPIQDNPNDDTSSASSSQDDRNHSRIAAMHQQIIQQGKEIHEIWQEQFRMQQYQSECFNTFASYFRQLQPDAQFPPLPQFPPSRKNDNDEDQ</sequence>
<keyword evidence="1" id="KW-0548">Nucleotidyltransferase</keyword>
<reference evidence="1 2" key="1">
    <citation type="journal article" date="2023" name="Science">
        <title>Complex scaffold remodeling in plant triterpene biosynthesis.</title>
        <authorList>
            <person name="De La Pena R."/>
            <person name="Hodgson H."/>
            <person name="Liu J.C."/>
            <person name="Stephenson M.J."/>
            <person name="Martin A.C."/>
            <person name="Owen C."/>
            <person name="Harkess A."/>
            <person name="Leebens-Mack J."/>
            <person name="Jimenez L.E."/>
            <person name="Osbourn A."/>
            <person name="Sattely E.S."/>
        </authorList>
    </citation>
    <scope>NUCLEOTIDE SEQUENCE [LARGE SCALE GENOMIC DNA]</scope>
    <source>
        <strain evidence="2">cv. JPN11</strain>
        <tissue evidence="1">Leaf</tissue>
    </source>
</reference>
<protein>
    <submittedName>
        <fullName evidence="1">DNA-directed DNA polymerase</fullName>
    </submittedName>
</protein>
<evidence type="ECO:0000313" key="2">
    <source>
        <dbReference type="Proteomes" id="UP001164539"/>
    </source>
</evidence>
<dbReference type="EMBL" id="CM051398">
    <property type="protein sequence ID" value="KAJ4719002.1"/>
    <property type="molecule type" value="Genomic_DNA"/>
</dbReference>
<name>A0ACC1Y5N8_MELAZ</name>
<comment type="caution">
    <text evidence="1">The sequence shown here is derived from an EMBL/GenBank/DDBJ whole genome shotgun (WGS) entry which is preliminary data.</text>
</comment>
<organism evidence="1 2">
    <name type="scientific">Melia azedarach</name>
    <name type="common">Chinaberry tree</name>
    <dbReference type="NCBI Taxonomy" id="155640"/>
    <lineage>
        <taxon>Eukaryota</taxon>
        <taxon>Viridiplantae</taxon>
        <taxon>Streptophyta</taxon>
        <taxon>Embryophyta</taxon>
        <taxon>Tracheophyta</taxon>
        <taxon>Spermatophyta</taxon>
        <taxon>Magnoliopsida</taxon>
        <taxon>eudicotyledons</taxon>
        <taxon>Gunneridae</taxon>
        <taxon>Pentapetalae</taxon>
        <taxon>rosids</taxon>
        <taxon>malvids</taxon>
        <taxon>Sapindales</taxon>
        <taxon>Meliaceae</taxon>
        <taxon>Melia</taxon>
    </lineage>
</organism>
<keyword evidence="2" id="KW-1185">Reference proteome</keyword>
<evidence type="ECO:0000313" key="1">
    <source>
        <dbReference type="EMBL" id="KAJ4719002.1"/>
    </source>
</evidence>
<gene>
    <name evidence="1" type="ORF">OWV82_010623</name>
</gene>
<dbReference type="Proteomes" id="UP001164539">
    <property type="component" value="Chromosome 5"/>
</dbReference>
<keyword evidence="1" id="KW-0808">Transferase</keyword>
<proteinExistence type="predicted"/>
<accession>A0ACC1Y5N8</accession>
<keyword evidence="1" id="KW-0239">DNA-directed DNA polymerase</keyword>